<dbReference type="EMBL" id="PSQE01000007">
    <property type="protein sequence ID" value="RHN48482.1"/>
    <property type="molecule type" value="Genomic_DNA"/>
</dbReference>
<proteinExistence type="predicted"/>
<comment type="caution">
    <text evidence="1">The sequence shown here is derived from an EMBL/GenBank/DDBJ whole genome shotgun (WGS) entry which is preliminary data.</text>
</comment>
<dbReference type="AlphaFoldDB" id="A0A396H5C1"/>
<gene>
    <name evidence="1" type="ORF">MtrunA17_Chr7g0264251</name>
</gene>
<dbReference type="Gramene" id="rna43202">
    <property type="protein sequence ID" value="RHN48482.1"/>
    <property type="gene ID" value="gene43202"/>
</dbReference>
<sequence length="45" mass="5191">MYFVKCDQGGTFSKGELKGFQIQVSTRRSLLEYNPLRLKCAVQHL</sequence>
<evidence type="ECO:0000313" key="1">
    <source>
        <dbReference type="EMBL" id="RHN48482.1"/>
    </source>
</evidence>
<dbReference type="Proteomes" id="UP000265566">
    <property type="component" value="Chromosome 7"/>
</dbReference>
<organism evidence="1">
    <name type="scientific">Medicago truncatula</name>
    <name type="common">Barrel medic</name>
    <name type="synonym">Medicago tribuloides</name>
    <dbReference type="NCBI Taxonomy" id="3880"/>
    <lineage>
        <taxon>Eukaryota</taxon>
        <taxon>Viridiplantae</taxon>
        <taxon>Streptophyta</taxon>
        <taxon>Embryophyta</taxon>
        <taxon>Tracheophyta</taxon>
        <taxon>Spermatophyta</taxon>
        <taxon>Magnoliopsida</taxon>
        <taxon>eudicotyledons</taxon>
        <taxon>Gunneridae</taxon>
        <taxon>Pentapetalae</taxon>
        <taxon>rosids</taxon>
        <taxon>fabids</taxon>
        <taxon>Fabales</taxon>
        <taxon>Fabaceae</taxon>
        <taxon>Papilionoideae</taxon>
        <taxon>50 kb inversion clade</taxon>
        <taxon>NPAAA clade</taxon>
        <taxon>Hologalegina</taxon>
        <taxon>IRL clade</taxon>
        <taxon>Trifolieae</taxon>
        <taxon>Medicago</taxon>
    </lineage>
</organism>
<name>A0A396H5C1_MEDTR</name>
<reference evidence="1" key="1">
    <citation type="journal article" date="2018" name="Nat. Plants">
        <title>Whole-genome landscape of Medicago truncatula symbiotic genes.</title>
        <authorList>
            <person name="Pecrix Y."/>
            <person name="Gamas P."/>
            <person name="Carrere S."/>
        </authorList>
    </citation>
    <scope>NUCLEOTIDE SEQUENCE</scope>
    <source>
        <tissue evidence="1">Leaves</tissue>
    </source>
</reference>
<accession>A0A396H5C1</accession>
<protein>
    <submittedName>
        <fullName evidence="1">Uncharacterized protein</fullName>
    </submittedName>
</protein>